<keyword evidence="6" id="KW-0479">Metal-binding</keyword>
<dbReference type="EMBL" id="AMCK01000001">
    <property type="protein sequence ID" value="EKB46791.1"/>
    <property type="molecule type" value="Genomic_DNA"/>
</dbReference>
<evidence type="ECO:0000256" key="4">
    <source>
        <dbReference type="ARBA" id="ARBA00012728"/>
    </source>
</evidence>
<dbReference type="PATRIC" id="fig|1224748.3.peg.79"/>
<dbReference type="Gene3D" id="3.30.310.50">
    <property type="entry name" value="Alpha-D-phosphohexomutase, C-terminal domain"/>
    <property type="match status" value="1"/>
</dbReference>
<comment type="similarity">
    <text evidence="3">Belongs to the phosphohexose mutase family.</text>
</comment>
<evidence type="ECO:0000256" key="8">
    <source>
        <dbReference type="ARBA" id="ARBA00023235"/>
    </source>
</evidence>
<keyword evidence="13" id="KW-1185">Reference proteome</keyword>
<keyword evidence="5" id="KW-0119">Carbohydrate metabolism</keyword>
<dbReference type="SUPFAM" id="SSF55957">
    <property type="entry name" value="Phosphoglucomutase, C-terminal domain"/>
    <property type="match status" value="1"/>
</dbReference>
<sequence>MHSVLGVGTNRMNIYTVRRAAADLAQYVCEGGEEAKTRGVVIAYDTRHFSKEFAVETAKVLGAYGRDRLGVAVRNGQSYELLTGNQLRALLLNYILQTKQSNGTLPENGVMIKTIVTSELGAKIAAYYGVETVNTVTGFKYIAEKIAEYEQSGAYKYLFGYEESYGYLIETFVRDKDAVQVALKVAEMASFYELHGKTLLDALEDVYKQFGYYKEALISKVFEGKSGQEEMAAMLDTVRQNPPTEIAGKKVVLFEDYLTATATAITGDKLPIDLSKENVLKFILEDESWVAIRPSGTEPKCKYYFGVTGESAGQASE</sequence>
<evidence type="ECO:0000259" key="11">
    <source>
        <dbReference type="Pfam" id="PF02880"/>
    </source>
</evidence>
<keyword evidence="5" id="KW-0313">Glucose metabolism</keyword>
<dbReference type="GO" id="GO:0046872">
    <property type="term" value="F:metal ion binding"/>
    <property type="evidence" value="ECO:0007669"/>
    <property type="project" value="UniProtKB-KW"/>
</dbReference>
<comment type="cofactor">
    <cofactor evidence="2">
        <name>Mg(2+)</name>
        <dbReference type="ChEBI" id="CHEBI:18420"/>
    </cofactor>
</comment>
<comment type="catalytic activity">
    <reaction evidence="1">
        <text>alpha-D-glucose 1-phosphate = alpha-D-glucose 6-phosphate</text>
        <dbReference type="Rhea" id="RHEA:23536"/>
        <dbReference type="ChEBI" id="CHEBI:58225"/>
        <dbReference type="ChEBI" id="CHEBI:58601"/>
        <dbReference type="EC" id="5.4.2.2"/>
    </reaction>
</comment>
<gene>
    <name evidence="12" type="primary">pgcA</name>
    <name evidence="12" type="ORF">B857_00080</name>
</gene>
<dbReference type="EC" id="5.4.2.2" evidence="4"/>
<dbReference type="PANTHER" id="PTHR45745">
    <property type="entry name" value="PHOSPHOMANNOMUTASE 45A"/>
    <property type="match status" value="1"/>
</dbReference>
<dbReference type="Pfam" id="PF02880">
    <property type="entry name" value="PGM_PMM_III"/>
    <property type="match status" value="1"/>
</dbReference>
<protein>
    <recommendedName>
        <fullName evidence="4">phosphoglucomutase (alpha-D-glucose-1,6-bisphosphate-dependent)</fullName>
        <ecNumber evidence="4">5.4.2.2</ecNumber>
    </recommendedName>
</protein>
<evidence type="ECO:0000256" key="2">
    <source>
        <dbReference type="ARBA" id="ARBA00001946"/>
    </source>
</evidence>
<feature type="domain" description="Alpha-D-phosphohexomutase C-terminal" evidence="9">
    <location>
        <begin position="278"/>
        <end position="310"/>
    </location>
</feature>
<dbReference type="InterPro" id="IPR036900">
    <property type="entry name" value="A-D-PHexomutase_C_sf"/>
</dbReference>
<dbReference type="Pfam" id="PF00408">
    <property type="entry name" value="PGM_PMM_IV"/>
    <property type="match status" value="1"/>
</dbReference>
<evidence type="ECO:0000256" key="1">
    <source>
        <dbReference type="ARBA" id="ARBA00000443"/>
    </source>
</evidence>
<dbReference type="InterPro" id="IPR016055">
    <property type="entry name" value="A-D-PHexomutase_a/b/a-I/II/III"/>
</dbReference>
<dbReference type="InterPro" id="IPR005844">
    <property type="entry name" value="A-D-PHexomutase_a/b/a-I"/>
</dbReference>
<dbReference type="PANTHER" id="PTHR45745:SF1">
    <property type="entry name" value="PHOSPHOGLUCOMUTASE 2B-RELATED"/>
    <property type="match status" value="1"/>
</dbReference>
<accession>K1KWA8</accession>
<evidence type="ECO:0000256" key="3">
    <source>
        <dbReference type="ARBA" id="ARBA00010231"/>
    </source>
</evidence>
<name>K1KWA8_9BACL</name>
<keyword evidence="8 12" id="KW-0413">Isomerase</keyword>
<evidence type="ECO:0000313" key="13">
    <source>
        <dbReference type="Proteomes" id="UP000004738"/>
    </source>
</evidence>
<evidence type="ECO:0000256" key="7">
    <source>
        <dbReference type="ARBA" id="ARBA00022842"/>
    </source>
</evidence>
<feature type="domain" description="Alpha-D-phosphohexomutase alpha/beta/alpha" evidence="10">
    <location>
        <begin position="8"/>
        <end position="69"/>
    </location>
</feature>
<dbReference type="SUPFAM" id="SSF53738">
    <property type="entry name" value="Phosphoglucomutase, first 3 domains"/>
    <property type="match status" value="2"/>
</dbReference>
<dbReference type="Gene3D" id="3.40.120.10">
    <property type="entry name" value="Alpha-D-Glucose-1,6-Bisphosphate, subunit A, domain 3"/>
    <property type="match status" value="2"/>
</dbReference>
<evidence type="ECO:0000259" key="9">
    <source>
        <dbReference type="Pfam" id="PF00408"/>
    </source>
</evidence>
<feature type="domain" description="Alpha-D-phosphohexomutase alpha/beta/alpha" evidence="11">
    <location>
        <begin position="84"/>
        <end position="210"/>
    </location>
</feature>
<reference evidence="12 13" key="1">
    <citation type="journal article" date="2012" name="J. Bacteriol.">
        <title>Draft Genome Sequence of Bacillus isronensis Strain B3W22, Isolated from the Upper Atmosphere.</title>
        <authorList>
            <person name="Shivaji S."/>
            <person name="Ara S."/>
            <person name="Singh S.K."/>
            <person name="Bandi S."/>
            <person name="Singh A."/>
            <person name="Pinnaka A.K."/>
        </authorList>
    </citation>
    <scope>NUCLEOTIDE SEQUENCE [LARGE SCALE GENOMIC DNA]</scope>
    <source>
        <strain evidence="12 13">B3W22</strain>
    </source>
</reference>
<evidence type="ECO:0000259" key="10">
    <source>
        <dbReference type="Pfam" id="PF02878"/>
    </source>
</evidence>
<evidence type="ECO:0000256" key="5">
    <source>
        <dbReference type="ARBA" id="ARBA00022526"/>
    </source>
</evidence>
<dbReference type="Proteomes" id="UP000004738">
    <property type="component" value="Unassembled WGS sequence"/>
</dbReference>
<dbReference type="AlphaFoldDB" id="K1KWA8"/>
<organism evidence="12 13">
    <name type="scientific">Solibacillus isronensis B3W22</name>
    <dbReference type="NCBI Taxonomy" id="1224748"/>
    <lineage>
        <taxon>Bacteria</taxon>
        <taxon>Bacillati</taxon>
        <taxon>Bacillota</taxon>
        <taxon>Bacilli</taxon>
        <taxon>Bacillales</taxon>
        <taxon>Caryophanaceae</taxon>
        <taxon>Solibacillus</taxon>
    </lineage>
</organism>
<dbReference type="InterPro" id="IPR005846">
    <property type="entry name" value="A-D-PHexomutase_a/b/a-III"/>
</dbReference>
<dbReference type="GO" id="GO:0004614">
    <property type="term" value="F:phosphoglucomutase activity"/>
    <property type="evidence" value="ECO:0007669"/>
    <property type="project" value="UniProtKB-EC"/>
</dbReference>
<dbReference type="Pfam" id="PF02878">
    <property type="entry name" value="PGM_PMM_I"/>
    <property type="match status" value="1"/>
</dbReference>
<evidence type="ECO:0000313" key="12">
    <source>
        <dbReference type="EMBL" id="EKB46791.1"/>
    </source>
</evidence>
<evidence type="ECO:0000256" key="6">
    <source>
        <dbReference type="ARBA" id="ARBA00022723"/>
    </source>
</evidence>
<dbReference type="GO" id="GO:0006006">
    <property type="term" value="P:glucose metabolic process"/>
    <property type="evidence" value="ECO:0007669"/>
    <property type="project" value="UniProtKB-KW"/>
</dbReference>
<proteinExistence type="inferred from homology"/>
<dbReference type="GO" id="GO:0006166">
    <property type="term" value="P:purine ribonucleoside salvage"/>
    <property type="evidence" value="ECO:0007669"/>
    <property type="project" value="TreeGrafter"/>
</dbReference>
<dbReference type="InterPro" id="IPR005843">
    <property type="entry name" value="A-D-PHexomutase_C"/>
</dbReference>
<keyword evidence="7" id="KW-0460">Magnesium</keyword>
<dbReference type="GO" id="GO:0008973">
    <property type="term" value="F:phosphopentomutase activity"/>
    <property type="evidence" value="ECO:0007669"/>
    <property type="project" value="TreeGrafter"/>
</dbReference>
<comment type="caution">
    <text evidence="12">The sequence shown here is derived from an EMBL/GenBank/DDBJ whole genome shotgun (WGS) entry which is preliminary data.</text>
</comment>